<keyword evidence="2" id="KW-0285">Flavoprotein</keyword>
<dbReference type="SUPFAM" id="SSF52343">
    <property type="entry name" value="Ferredoxin reductase-like, C-terminal NADP-linked domain"/>
    <property type="match status" value="1"/>
</dbReference>
<dbReference type="PRINTS" id="PR00371">
    <property type="entry name" value="FPNCR"/>
</dbReference>
<evidence type="ECO:0000256" key="2">
    <source>
        <dbReference type="ARBA" id="ARBA00022630"/>
    </source>
</evidence>
<evidence type="ECO:0000313" key="7">
    <source>
        <dbReference type="Proteomes" id="UP001152795"/>
    </source>
</evidence>
<dbReference type="InterPro" id="IPR039261">
    <property type="entry name" value="FNR_nucleotide-bd"/>
</dbReference>
<dbReference type="GO" id="GO:0050660">
    <property type="term" value="F:flavin adenine dinucleotide binding"/>
    <property type="evidence" value="ECO:0007669"/>
    <property type="project" value="TreeGrafter"/>
</dbReference>
<evidence type="ECO:0000259" key="5">
    <source>
        <dbReference type="Pfam" id="PF00175"/>
    </source>
</evidence>
<gene>
    <name evidence="6" type="ORF">PACLA_8A043740</name>
</gene>
<evidence type="ECO:0000256" key="4">
    <source>
        <dbReference type="ARBA" id="ARBA00023797"/>
    </source>
</evidence>
<evidence type="ECO:0000256" key="1">
    <source>
        <dbReference type="ARBA" id="ARBA00001974"/>
    </source>
</evidence>
<organism evidence="6 7">
    <name type="scientific">Paramuricea clavata</name>
    <name type="common">Red gorgonian</name>
    <name type="synonym">Violescent sea-whip</name>
    <dbReference type="NCBI Taxonomy" id="317549"/>
    <lineage>
        <taxon>Eukaryota</taxon>
        <taxon>Metazoa</taxon>
        <taxon>Cnidaria</taxon>
        <taxon>Anthozoa</taxon>
        <taxon>Octocorallia</taxon>
        <taxon>Malacalcyonacea</taxon>
        <taxon>Plexauridae</taxon>
        <taxon>Paramuricea</taxon>
    </lineage>
</organism>
<keyword evidence="3" id="KW-0274">FAD</keyword>
<evidence type="ECO:0000256" key="3">
    <source>
        <dbReference type="ARBA" id="ARBA00022827"/>
    </source>
</evidence>
<evidence type="ECO:0000313" key="6">
    <source>
        <dbReference type="EMBL" id="CAB4040516.1"/>
    </source>
</evidence>
<protein>
    <recommendedName>
        <fullName evidence="4">NADPH--hemoprotein reductase</fullName>
        <ecNumber evidence="4">1.6.2.4</ecNumber>
    </recommendedName>
</protein>
<dbReference type="PANTHER" id="PTHR19384">
    <property type="entry name" value="NITRIC OXIDE SYNTHASE-RELATED"/>
    <property type="match status" value="1"/>
</dbReference>
<dbReference type="GO" id="GO:0005829">
    <property type="term" value="C:cytosol"/>
    <property type="evidence" value="ECO:0007669"/>
    <property type="project" value="TreeGrafter"/>
</dbReference>
<reference evidence="6" key="1">
    <citation type="submission" date="2020-04" db="EMBL/GenBank/DDBJ databases">
        <authorList>
            <person name="Alioto T."/>
            <person name="Alioto T."/>
            <person name="Gomez Garrido J."/>
        </authorList>
    </citation>
    <scope>NUCLEOTIDE SEQUENCE</scope>
    <source>
        <strain evidence="6">A484AB</strain>
    </source>
</reference>
<keyword evidence="7" id="KW-1185">Reference proteome</keyword>
<dbReference type="Proteomes" id="UP001152795">
    <property type="component" value="Unassembled WGS sequence"/>
</dbReference>
<dbReference type="OrthoDB" id="1856718at2759"/>
<dbReference type="GO" id="GO:0003958">
    <property type="term" value="F:NADPH-hemoprotein reductase activity"/>
    <property type="evidence" value="ECO:0007669"/>
    <property type="project" value="UniProtKB-EC"/>
</dbReference>
<dbReference type="PANTHER" id="PTHR19384:SF17">
    <property type="entry name" value="NADPH--CYTOCHROME P450 REDUCTASE"/>
    <property type="match status" value="1"/>
</dbReference>
<comment type="cofactor">
    <cofactor evidence="1">
        <name>FAD</name>
        <dbReference type="ChEBI" id="CHEBI:57692"/>
    </cofactor>
</comment>
<dbReference type="GO" id="GO:0010181">
    <property type="term" value="F:FMN binding"/>
    <property type="evidence" value="ECO:0007669"/>
    <property type="project" value="TreeGrafter"/>
</dbReference>
<feature type="domain" description="Oxidoreductase FAD/NAD(P)-binding" evidence="5">
    <location>
        <begin position="12"/>
        <end position="95"/>
    </location>
</feature>
<dbReference type="EC" id="1.6.2.4" evidence="4"/>
<dbReference type="Pfam" id="PF00175">
    <property type="entry name" value="NAD_binding_1"/>
    <property type="match status" value="1"/>
</dbReference>
<name>A0A7D9LX29_PARCT</name>
<dbReference type="InterPro" id="IPR001433">
    <property type="entry name" value="OxRdtase_FAD/NAD-bd"/>
</dbReference>
<dbReference type="AlphaFoldDB" id="A0A7D9LX29"/>
<feature type="non-terminal residue" evidence="6">
    <location>
        <position position="98"/>
    </location>
</feature>
<dbReference type="GO" id="GO:0009725">
    <property type="term" value="P:response to hormone"/>
    <property type="evidence" value="ECO:0007669"/>
    <property type="project" value="TreeGrafter"/>
</dbReference>
<dbReference type="EMBL" id="CACRXK020026905">
    <property type="protein sequence ID" value="CAB4040516.1"/>
    <property type="molecule type" value="Genomic_DNA"/>
</dbReference>
<dbReference type="Gene3D" id="3.40.50.80">
    <property type="entry name" value="Nucleotide-binding domain of ferredoxin-NADP reductase (FNR) module"/>
    <property type="match status" value="1"/>
</dbReference>
<dbReference type="InterPro" id="IPR001709">
    <property type="entry name" value="Flavoprot_Pyr_Nucl_cyt_Rdtase"/>
</dbReference>
<sequence>MSFFFVAPGKPVGDTLLFFGCRHKAEDYIYQEEIEQYHNEGTISHLFVAFSRDQPEKRYVQHLILENGEVVWNALNNQGHVYVCGDARHMAKDVHDAL</sequence>
<accession>A0A7D9LX29</accession>
<comment type="caution">
    <text evidence="6">The sequence shown here is derived from an EMBL/GenBank/DDBJ whole genome shotgun (WGS) entry which is preliminary data.</text>
</comment>
<proteinExistence type="predicted"/>